<keyword evidence="8" id="KW-1185">Reference proteome</keyword>
<dbReference type="Pfam" id="PF00916">
    <property type="entry name" value="Sulfate_transp"/>
    <property type="match status" value="1"/>
</dbReference>
<organism evidence="7 8">
    <name type="scientific">Microbacterium bandirmense</name>
    <dbReference type="NCBI Taxonomy" id="3122050"/>
    <lineage>
        <taxon>Bacteria</taxon>
        <taxon>Bacillati</taxon>
        <taxon>Actinomycetota</taxon>
        <taxon>Actinomycetes</taxon>
        <taxon>Micrococcales</taxon>
        <taxon>Microbacteriaceae</taxon>
        <taxon>Microbacterium</taxon>
    </lineage>
</organism>
<evidence type="ECO:0000256" key="2">
    <source>
        <dbReference type="ARBA" id="ARBA00022692"/>
    </source>
</evidence>
<evidence type="ECO:0000259" key="6">
    <source>
        <dbReference type="Pfam" id="PF00916"/>
    </source>
</evidence>
<comment type="subcellular location">
    <subcellularLocation>
        <location evidence="1">Membrane</location>
        <topology evidence="1">Multi-pass membrane protein</topology>
    </subcellularLocation>
</comment>
<evidence type="ECO:0000256" key="1">
    <source>
        <dbReference type="ARBA" id="ARBA00004141"/>
    </source>
</evidence>
<evidence type="ECO:0000256" key="4">
    <source>
        <dbReference type="ARBA" id="ARBA00023136"/>
    </source>
</evidence>
<evidence type="ECO:0000313" key="7">
    <source>
        <dbReference type="EMBL" id="MEJ1088616.1"/>
    </source>
</evidence>
<dbReference type="RefSeq" id="WP_337332273.1">
    <property type="nucleotide sequence ID" value="NZ_JBBDGM010000007.1"/>
</dbReference>
<comment type="caution">
    <text evidence="7">The sequence shown here is derived from an EMBL/GenBank/DDBJ whole genome shotgun (WGS) entry which is preliminary data.</text>
</comment>
<feature type="domain" description="SLC26A/SulP transporter" evidence="6">
    <location>
        <begin position="27"/>
        <end position="125"/>
    </location>
</feature>
<keyword evidence="4 5" id="KW-0472">Membrane</keyword>
<keyword evidence="2 5" id="KW-0812">Transmembrane</keyword>
<dbReference type="EMBL" id="JBBDGM010000007">
    <property type="protein sequence ID" value="MEJ1088616.1"/>
    <property type="molecule type" value="Genomic_DNA"/>
</dbReference>
<feature type="transmembrane region" description="Helical" evidence="5">
    <location>
        <begin position="58"/>
        <end position="88"/>
    </location>
</feature>
<sequence length="144" mass="14374">MTTASARIRQGLRAYLRRFGGRKTIGADLKAGLVLGVESVPDGLAAGLLAGVSPLNGLYAYMFGALGGALATGSVFMTVQATGAMAVVISDVSAATPGGLTPGALTTLGLMTGLVMLGLASLGLVLWCASSRRLCWSASSTPSP</sequence>
<accession>A0ABU8LDG1</accession>
<gene>
    <name evidence="7" type="ORF">WDU99_09835</name>
</gene>
<name>A0ABU8LDG1_9MICO</name>
<reference evidence="7 8" key="1">
    <citation type="submission" date="2024-02" db="EMBL/GenBank/DDBJ databases">
        <authorList>
            <person name="Saticioglu I.B."/>
        </authorList>
    </citation>
    <scope>NUCLEOTIDE SEQUENCE [LARGE SCALE GENOMIC DNA]</scope>
    <source>
        <strain evidence="7 8">Mu-80</strain>
    </source>
</reference>
<keyword evidence="3 5" id="KW-1133">Transmembrane helix</keyword>
<evidence type="ECO:0000256" key="5">
    <source>
        <dbReference type="SAM" id="Phobius"/>
    </source>
</evidence>
<feature type="transmembrane region" description="Helical" evidence="5">
    <location>
        <begin position="108"/>
        <end position="129"/>
    </location>
</feature>
<dbReference type="Proteomes" id="UP001371224">
    <property type="component" value="Unassembled WGS sequence"/>
</dbReference>
<dbReference type="InterPro" id="IPR011547">
    <property type="entry name" value="SLC26A/SulP_dom"/>
</dbReference>
<evidence type="ECO:0000313" key="8">
    <source>
        <dbReference type="Proteomes" id="UP001371224"/>
    </source>
</evidence>
<proteinExistence type="predicted"/>
<evidence type="ECO:0000256" key="3">
    <source>
        <dbReference type="ARBA" id="ARBA00022989"/>
    </source>
</evidence>
<protein>
    <submittedName>
        <fullName evidence="7">SulP family inorganic anion transporter</fullName>
    </submittedName>
</protein>